<dbReference type="Pfam" id="PF02096">
    <property type="entry name" value="60KD_IMP"/>
    <property type="match status" value="1"/>
</dbReference>
<dbReference type="InterPro" id="IPR001708">
    <property type="entry name" value="YidC/ALB3/OXA1/COX18"/>
</dbReference>
<dbReference type="GO" id="GO:0015031">
    <property type="term" value="P:protein transport"/>
    <property type="evidence" value="ECO:0007669"/>
    <property type="project" value="UniProtKB-KW"/>
</dbReference>
<dbReference type="EMBL" id="PDLO01000007">
    <property type="protein sequence ID" value="PHK97705.1"/>
    <property type="molecule type" value="Genomic_DNA"/>
</dbReference>
<sequence>MEMDRTSIIGIVLIMLLFLGWQYVAAPSAAEIEQEQRYQDSLAALSEAELREAESPRADILPVDPTSLSDSARLAQYGGRFGAFAASAVGTAEDVVLENNLMKLTFSTKGGSIKVAELKNYDKVVEREGDEEVHLPLLLLEDEQNKFEYILPVNGVAGEGVRTSDLYFTPTVEGNTVILRAAAAGGGYLEQKYTLPDDTYLIDYDVRFEGLNSVLANTNGTVQLYWENHLDKIENNSQYEANYSTLYYKPVDDDTDYCSCTSDDTEELDDQPLKWVAGSQQFFTSALIADDRFSSAVLTTIADTDRLQDDELKVLVSNLAVPVGTSPSESFGMSFYVGPNEFERLRAIGYDLSDVISFGSSIFGSINRWIIRPLFNFLSGFIGNMGIAILVLTLLVKMLVYPLTYKMLVSQSKMQVLKPEIDKLKAKHKDDAQAQQMETMKLYQEYGASPLGGCLPMVLQMPIWFALYRFFPASITFRQENFLWANDLSTYDSILRLPEWIPFMQGHLSLFAVLWAVTTVIYAYYNSRHMDYSAQPMMKYFQYIMPIAFLGFFNSFAAGLTAYLFFSNVFNILQTIITKNFIIDQEKLRAKLDANKKKPKKKSGFSARLQEALKEQQRAQAAAQAKKGK</sequence>
<evidence type="ECO:0000313" key="17">
    <source>
        <dbReference type="Proteomes" id="UP000226437"/>
    </source>
</evidence>
<evidence type="ECO:0000256" key="13">
    <source>
        <dbReference type="HAMAP-Rule" id="MF_01810"/>
    </source>
</evidence>
<evidence type="ECO:0000256" key="8">
    <source>
        <dbReference type="ARBA" id="ARBA00022989"/>
    </source>
</evidence>
<dbReference type="Gene3D" id="2.70.98.90">
    <property type="match status" value="1"/>
</dbReference>
<evidence type="ECO:0000256" key="1">
    <source>
        <dbReference type="ARBA" id="ARBA00004429"/>
    </source>
</evidence>
<dbReference type="PANTHER" id="PTHR12428:SF65">
    <property type="entry name" value="CYTOCHROME C OXIDASE ASSEMBLY PROTEIN COX18, MITOCHONDRIAL"/>
    <property type="match status" value="1"/>
</dbReference>
<protein>
    <recommendedName>
        <fullName evidence="3 13">Membrane protein insertase YidC</fullName>
    </recommendedName>
    <alternativeName>
        <fullName evidence="12 13">Foldase YidC</fullName>
    </alternativeName>
    <alternativeName>
        <fullName evidence="11 13">Membrane integrase YidC</fullName>
    </alternativeName>
    <alternativeName>
        <fullName evidence="13">Membrane protein YidC</fullName>
    </alternativeName>
</protein>
<dbReference type="NCBIfam" id="NF002356">
    <property type="entry name" value="PRK01318.2-3"/>
    <property type="match status" value="1"/>
</dbReference>
<comment type="function">
    <text evidence="13">Required for the insertion and/or proper folding and/or complex formation of integral membrane proteins into the membrane. Involved in integration of membrane proteins that insert both dependently and independently of the Sec translocase complex, as well as at least some lipoproteins. Aids folding of multispanning membrane proteins.</text>
</comment>
<dbReference type="InterPro" id="IPR028055">
    <property type="entry name" value="YidC/Oxa/ALB_C"/>
</dbReference>
<keyword evidence="6 13" id="KW-0812">Transmembrane</keyword>
<keyword evidence="8 13" id="KW-1133">Transmembrane helix</keyword>
<evidence type="ECO:0000256" key="4">
    <source>
        <dbReference type="ARBA" id="ARBA00022448"/>
    </source>
</evidence>
<gene>
    <name evidence="13" type="primary">yidC</name>
    <name evidence="16" type="ORF">CGL56_14865</name>
</gene>
<evidence type="ECO:0000256" key="7">
    <source>
        <dbReference type="ARBA" id="ARBA00022927"/>
    </source>
</evidence>
<reference evidence="16 17" key="1">
    <citation type="submission" date="2017-10" db="EMBL/GenBank/DDBJ databases">
        <title>The draft genome sequence of Lewinella marina KCTC 32374.</title>
        <authorList>
            <person name="Wang K."/>
        </authorList>
    </citation>
    <scope>NUCLEOTIDE SEQUENCE [LARGE SCALE GENOMIC DNA]</scope>
    <source>
        <strain evidence="16 17">MKG-38</strain>
    </source>
</reference>
<evidence type="ECO:0000256" key="12">
    <source>
        <dbReference type="ARBA" id="ARBA00033342"/>
    </source>
</evidence>
<dbReference type="CDD" id="cd19961">
    <property type="entry name" value="EcYidC-like_peri"/>
    <property type="match status" value="1"/>
</dbReference>
<dbReference type="GO" id="GO:0005886">
    <property type="term" value="C:plasma membrane"/>
    <property type="evidence" value="ECO:0007669"/>
    <property type="project" value="UniProtKB-SubCell"/>
</dbReference>
<dbReference type="AlphaFoldDB" id="A0A2G0CCL1"/>
<feature type="transmembrane region" description="Helical" evidence="13">
    <location>
        <begin position="506"/>
        <end position="525"/>
    </location>
</feature>
<dbReference type="InterPro" id="IPR019998">
    <property type="entry name" value="Membr_insert_YidC"/>
</dbReference>
<keyword evidence="9 13" id="KW-0472">Membrane</keyword>
<evidence type="ECO:0000256" key="2">
    <source>
        <dbReference type="ARBA" id="ARBA00010527"/>
    </source>
</evidence>
<keyword evidence="17" id="KW-1185">Reference proteome</keyword>
<proteinExistence type="inferred from homology"/>
<evidence type="ECO:0000256" key="3">
    <source>
        <dbReference type="ARBA" id="ARBA00015325"/>
    </source>
</evidence>
<feature type="domain" description="Membrane insertase YidC N-terminal" evidence="15">
    <location>
        <begin position="95"/>
        <end position="375"/>
    </location>
</feature>
<evidence type="ECO:0000259" key="15">
    <source>
        <dbReference type="Pfam" id="PF14849"/>
    </source>
</evidence>
<organism evidence="16 17">
    <name type="scientific">Neolewinella marina</name>
    <dbReference type="NCBI Taxonomy" id="438751"/>
    <lineage>
        <taxon>Bacteria</taxon>
        <taxon>Pseudomonadati</taxon>
        <taxon>Bacteroidota</taxon>
        <taxon>Saprospiria</taxon>
        <taxon>Saprospirales</taxon>
        <taxon>Lewinellaceae</taxon>
        <taxon>Neolewinella</taxon>
    </lineage>
</organism>
<dbReference type="InterPro" id="IPR028053">
    <property type="entry name" value="Membr_insert_YidC_N"/>
</dbReference>
<keyword evidence="7 13" id="KW-0653">Protein transport</keyword>
<dbReference type="HAMAP" id="MF_01810">
    <property type="entry name" value="YidC_type1"/>
    <property type="match status" value="1"/>
</dbReference>
<feature type="domain" description="Membrane insertase YidC/Oxa/ALB C-terminal" evidence="14">
    <location>
        <begin position="385"/>
        <end position="579"/>
    </location>
</feature>
<keyword evidence="4 13" id="KW-0813">Transport</keyword>
<dbReference type="GO" id="GO:0051205">
    <property type="term" value="P:protein insertion into membrane"/>
    <property type="evidence" value="ECO:0007669"/>
    <property type="project" value="TreeGrafter"/>
</dbReference>
<dbReference type="InterPro" id="IPR038221">
    <property type="entry name" value="YidC_periplasmic_sf"/>
</dbReference>
<evidence type="ECO:0000259" key="14">
    <source>
        <dbReference type="Pfam" id="PF02096"/>
    </source>
</evidence>
<dbReference type="GO" id="GO:0032977">
    <property type="term" value="F:membrane insertase activity"/>
    <property type="evidence" value="ECO:0007669"/>
    <property type="project" value="InterPro"/>
</dbReference>
<name>A0A2G0CCL1_9BACT</name>
<feature type="transmembrane region" description="Helical" evidence="13">
    <location>
        <begin position="546"/>
        <end position="566"/>
    </location>
</feature>
<comment type="subcellular location">
    <subcellularLocation>
        <location evidence="1">Cell inner membrane</location>
        <topology evidence="1">Multi-pass membrane protein</topology>
    </subcellularLocation>
    <subcellularLocation>
        <location evidence="13">Cell membrane</location>
        <topology evidence="13">Multi-pass membrane protein</topology>
    </subcellularLocation>
</comment>
<dbReference type="PRINTS" id="PR00701">
    <property type="entry name" value="60KDINNERMP"/>
</dbReference>
<feature type="transmembrane region" description="Helical" evidence="13">
    <location>
        <begin position="374"/>
        <end position="396"/>
    </location>
</feature>
<dbReference type="Pfam" id="PF14849">
    <property type="entry name" value="YidC_periplas"/>
    <property type="match status" value="1"/>
</dbReference>
<feature type="transmembrane region" description="Helical" evidence="13">
    <location>
        <begin position="446"/>
        <end position="467"/>
    </location>
</feature>
<accession>A0A2G0CCL1</accession>
<dbReference type="Proteomes" id="UP000226437">
    <property type="component" value="Unassembled WGS sequence"/>
</dbReference>
<evidence type="ECO:0000256" key="5">
    <source>
        <dbReference type="ARBA" id="ARBA00022475"/>
    </source>
</evidence>
<dbReference type="NCBIfam" id="TIGR03593">
    <property type="entry name" value="yidC_nterm"/>
    <property type="match status" value="1"/>
</dbReference>
<dbReference type="NCBIfam" id="TIGR03592">
    <property type="entry name" value="yidC_oxa1_cterm"/>
    <property type="match status" value="1"/>
</dbReference>
<dbReference type="CDD" id="cd20070">
    <property type="entry name" value="5TM_YidC_Alb3"/>
    <property type="match status" value="1"/>
</dbReference>
<evidence type="ECO:0000256" key="10">
    <source>
        <dbReference type="ARBA" id="ARBA00023186"/>
    </source>
</evidence>
<evidence type="ECO:0000256" key="6">
    <source>
        <dbReference type="ARBA" id="ARBA00022692"/>
    </source>
</evidence>
<keyword evidence="5 13" id="KW-1003">Cell membrane</keyword>
<evidence type="ECO:0000313" key="16">
    <source>
        <dbReference type="EMBL" id="PHK97705.1"/>
    </source>
</evidence>
<comment type="similarity">
    <text evidence="2 13">Belongs to the OXA1/ALB3/YidC family. Type 1 subfamily.</text>
</comment>
<keyword evidence="10 13" id="KW-0143">Chaperone</keyword>
<dbReference type="PANTHER" id="PTHR12428">
    <property type="entry name" value="OXA1"/>
    <property type="match status" value="1"/>
</dbReference>
<comment type="subunit">
    <text evidence="13">Interacts with the Sec translocase complex via SecD. Specifically interacts with transmembrane segments of nascent integral membrane proteins during membrane integration.</text>
</comment>
<evidence type="ECO:0000256" key="9">
    <source>
        <dbReference type="ARBA" id="ARBA00023136"/>
    </source>
</evidence>
<dbReference type="OrthoDB" id="9780552at2"/>
<dbReference type="RefSeq" id="WP_099107359.1">
    <property type="nucleotide sequence ID" value="NZ_JAATJF010000005.1"/>
</dbReference>
<dbReference type="InterPro" id="IPR047196">
    <property type="entry name" value="YidC_ALB_C"/>
</dbReference>
<evidence type="ECO:0000256" key="11">
    <source>
        <dbReference type="ARBA" id="ARBA00033245"/>
    </source>
</evidence>
<comment type="caution">
    <text evidence="16">The sequence shown here is derived from an EMBL/GenBank/DDBJ whole genome shotgun (WGS) entry which is preliminary data.</text>
</comment>